<organism evidence="1 2">
    <name type="scientific">Larkinella arboricola</name>
    <dbReference type="NCBI Taxonomy" id="643671"/>
    <lineage>
        <taxon>Bacteria</taxon>
        <taxon>Pseudomonadati</taxon>
        <taxon>Bacteroidota</taxon>
        <taxon>Cytophagia</taxon>
        <taxon>Cytophagales</taxon>
        <taxon>Spirosomataceae</taxon>
        <taxon>Larkinella</taxon>
    </lineage>
</organism>
<dbReference type="EMBL" id="QLMC01000002">
    <property type="protein sequence ID" value="RAK00301.1"/>
    <property type="molecule type" value="Genomic_DNA"/>
</dbReference>
<dbReference type="AlphaFoldDB" id="A0A327X1D9"/>
<gene>
    <name evidence="1" type="ORF">LX87_02003</name>
</gene>
<protein>
    <submittedName>
        <fullName evidence="1">Uncharacterized protein</fullName>
    </submittedName>
</protein>
<name>A0A327X1D9_LARAB</name>
<dbReference type="RefSeq" id="WP_111628054.1">
    <property type="nucleotide sequence ID" value="NZ_QLMC01000002.1"/>
</dbReference>
<accession>A0A327X1D9</accession>
<dbReference type="Proteomes" id="UP000248790">
    <property type="component" value="Unassembled WGS sequence"/>
</dbReference>
<evidence type="ECO:0000313" key="2">
    <source>
        <dbReference type="Proteomes" id="UP000248790"/>
    </source>
</evidence>
<evidence type="ECO:0000313" key="1">
    <source>
        <dbReference type="EMBL" id="RAK00301.1"/>
    </source>
</evidence>
<keyword evidence="2" id="KW-1185">Reference proteome</keyword>
<reference evidence="1 2" key="1">
    <citation type="submission" date="2018-06" db="EMBL/GenBank/DDBJ databases">
        <title>Genomic Encyclopedia of Archaeal and Bacterial Type Strains, Phase II (KMG-II): from individual species to whole genera.</title>
        <authorList>
            <person name="Goeker M."/>
        </authorList>
    </citation>
    <scope>NUCLEOTIDE SEQUENCE [LARGE SCALE GENOMIC DNA]</scope>
    <source>
        <strain evidence="1 2">DSM 21851</strain>
    </source>
</reference>
<comment type="caution">
    <text evidence="1">The sequence shown here is derived from an EMBL/GenBank/DDBJ whole genome shotgun (WGS) entry which is preliminary data.</text>
</comment>
<proteinExistence type="predicted"/>
<sequence length="94" mass="10941">MTQAIFIVALSGAMAYRAYRHCRRKLLTRDKFQLLSYAYEQALLGNDRDYAEAVGEAYYSALRGGRLTREDEKAIAFELAVMFRCSLYWDRIAR</sequence>
<dbReference type="OrthoDB" id="677360at2"/>